<dbReference type="Gene3D" id="2.30.31.10">
    <property type="entry name" value="Transcriptional Coactivator Pc4, Chain A"/>
    <property type="match status" value="1"/>
</dbReference>
<dbReference type="Proteomes" id="UP001212841">
    <property type="component" value="Unassembled WGS sequence"/>
</dbReference>
<protein>
    <recommendedName>
        <fullName evidence="8">Transcriptional coactivator p15 (PC4) C-terminal domain-containing protein</fullName>
    </recommendedName>
</protein>
<dbReference type="InterPro" id="IPR045125">
    <property type="entry name" value="Sub1/Tcp4-like"/>
</dbReference>
<comment type="subcellular location">
    <subcellularLocation>
        <location evidence="1">Nucleus</location>
    </subcellularLocation>
</comment>
<gene>
    <name evidence="9" type="ORF">HK097_007255</name>
</gene>
<dbReference type="InterPro" id="IPR009044">
    <property type="entry name" value="ssDNA-bd_transcriptional_reg"/>
</dbReference>
<evidence type="ECO:0000256" key="1">
    <source>
        <dbReference type="ARBA" id="ARBA00004123"/>
    </source>
</evidence>
<dbReference type="InterPro" id="IPR003173">
    <property type="entry name" value="PC4_C"/>
</dbReference>
<evidence type="ECO:0000313" key="10">
    <source>
        <dbReference type="Proteomes" id="UP001212841"/>
    </source>
</evidence>
<evidence type="ECO:0000313" key="9">
    <source>
        <dbReference type="EMBL" id="KAJ3051727.1"/>
    </source>
</evidence>
<keyword evidence="3" id="KW-0805">Transcription regulation</keyword>
<organism evidence="9 10">
    <name type="scientific">Rhizophlyctis rosea</name>
    <dbReference type="NCBI Taxonomy" id="64517"/>
    <lineage>
        <taxon>Eukaryota</taxon>
        <taxon>Fungi</taxon>
        <taxon>Fungi incertae sedis</taxon>
        <taxon>Chytridiomycota</taxon>
        <taxon>Chytridiomycota incertae sedis</taxon>
        <taxon>Chytridiomycetes</taxon>
        <taxon>Rhizophlyctidales</taxon>
        <taxon>Rhizophlyctidaceae</taxon>
        <taxon>Rhizophlyctis</taxon>
    </lineage>
</organism>
<dbReference type="Pfam" id="PF02229">
    <property type="entry name" value="PC4"/>
    <property type="match status" value="1"/>
</dbReference>
<name>A0AAD5X1Q8_9FUNG</name>
<sequence>MSKANKRKTLVRDIANSDDEDDFEPTNDAVGDTETNVEDKPAKKKAKSETAKGNGDDEEFSIDLGGKKRLSVQKFKSMTLVNIREYYVDKKDGVEKPGKKGITLSPEAWNVIKYNLAEIDAAIKKLG</sequence>
<keyword evidence="4" id="KW-0238">DNA-binding</keyword>
<dbReference type="GO" id="GO:0005634">
    <property type="term" value="C:nucleus"/>
    <property type="evidence" value="ECO:0007669"/>
    <property type="project" value="UniProtKB-SubCell"/>
</dbReference>
<feature type="domain" description="Transcriptional coactivator p15 (PC4) C-terminal" evidence="8">
    <location>
        <begin position="63"/>
        <end position="113"/>
    </location>
</feature>
<comment type="similarity">
    <text evidence="2">Belongs to the transcriptional coactivator PC4 family.</text>
</comment>
<feature type="compositionally biased region" description="Acidic residues" evidence="7">
    <location>
        <begin position="16"/>
        <end position="25"/>
    </location>
</feature>
<keyword evidence="5" id="KW-0804">Transcription</keyword>
<evidence type="ECO:0000256" key="2">
    <source>
        <dbReference type="ARBA" id="ARBA00009001"/>
    </source>
</evidence>
<dbReference type="EMBL" id="JADGJD010000364">
    <property type="protein sequence ID" value="KAJ3051727.1"/>
    <property type="molecule type" value="Genomic_DNA"/>
</dbReference>
<evidence type="ECO:0000256" key="3">
    <source>
        <dbReference type="ARBA" id="ARBA00023015"/>
    </source>
</evidence>
<feature type="region of interest" description="Disordered" evidence="7">
    <location>
        <begin position="1"/>
        <end position="62"/>
    </location>
</feature>
<proteinExistence type="inferred from homology"/>
<dbReference type="SUPFAM" id="SSF54447">
    <property type="entry name" value="ssDNA-binding transcriptional regulator domain"/>
    <property type="match status" value="1"/>
</dbReference>
<evidence type="ECO:0000256" key="7">
    <source>
        <dbReference type="SAM" id="MobiDB-lite"/>
    </source>
</evidence>
<evidence type="ECO:0000256" key="4">
    <source>
        <dbReference type="ARBA" id="ARBA00023125"/>
    </source>
</evidence>
<accession>A0AAD5X1Q8</accession>
<reference evidence="9" key="1">
    <citation type="submission" date="2020-05" db="EMBL/GenBank/DDBJ databases">
        <title>Phylogenomic resolution of chytrid fungi.</title>
        <authorList>
            <person name="Stajich J.E."/>
            <person name="Amses K."/>
            <person name="Simmons R."/>
            <person name="Seto K."/>
            <person name="Myers J."/>
            <person name="Bonds A."/>
            <person name="Quandt C.A."/>
            <person name="Barry K."/>
            <person name="Liu P."/>
            <person name="Grigoriev I."/>
            <person name="Longcore J.E."/>
            <person name="James T.Y."/>
        </authorList>
    </citation>
    <scope>NUCLEOTIDE SEQUENCE</scope>
    <source>
        <strain evidence="9">JEL0318</strain>
    </source>
</reference>
<dbReference type="GO" id="GO:0003677">
    <property type="term" value="F:DNA binding"/>
    <property type="evidence" value="ECO:0007669"/>
    <property type="project" value="UniProtKB-KW"/>
</dbReference>
<dbReference type="PANTHER" id="PTHR13215">
    <property type="entry name" value="RNA POLYMERASE II TRANSCRIPTIONAL COACTIVATOR"/>
    <property type="match status" value="1"/>
</dbReference>
<keyword evidence="10" id="KW-1185">Reference proteome</keyword>
<keyword evidence="6" id="KW-0539">Nucleus</keyword>
<evidence type="ECO:0000256" key="5">
    <source>
        <dbReference type="ARBA" id="ARBA00023163"/>
    </source>
</evidence>
<evidence type="ECO:0000259" key="8">
    <source>
        <dbReference type="Pfam" id="PF02229"/>
    </source>
</evidence>
<evidence type="ECO:0000256" key="6">
    <source>
        <dbReference type="ARBA" id="ARBA00023242"/>
    </source>
</evidence>
<dbReference type="AlphaFoldDB" id="A0AAD5X1Q8"/>
<dbReference type="GO" id="GO:0060261">
    <property type="term" value="P:positive regulation of transcription initiation by RNA polymerase II"/>
    <property type="evidence" value="ECO:0007669"/>
    <property type="project" value="InterPro"/>
</dbReference>
<comment type="caution">
    <text evidence="9">The sequence shown here is derived from an EMBL/GenBank/DDBJ whole genome shotgun (WGS) entry which is preliminary data.</text>
</comment>
<dbReference type="GO" id="GO:0003713">
    <property type="term" value="F:transcription coactivator activity"/>
    <property type="evidence" value="ECO:0007669"/>
    <property type="project" value="InterPro"/>
</dbReference>